<organism evidence="2 3">
    <name type="scientific">Mesomycoplasma hyorhinis SK76</name>
    <dbReference type="NCBI Taxonomy" id="1118964"/>
    <lineage>
        <taxon>Bacteria</taxon>
        <taxon>Bacillati</taxon>
        <taxon>Mycoplasmatota</taxon>
        <taxon>Mycoplasmoidales</taxon>
        <taxon>Metamycoplasmataceae</taxon>
        <taxon>Mesomycoplasma</taxon>
    </lineage>
</organism>
<dbReference type="AlphaFoldDB" id="A0AAI8ANE8"/>
<dbReference type="Proteomes" id="UP000009399">
    <property type="component" value="Chromosome"/>
</dbReference>
<name>A0AAI8ANE8_MESHY</name>
<evidence type="ECO:0000313" key="2">
    <source>
        <dbReference type="EMBL" id="AFX74570.1"/>
    </source>
</evidence>
<dbReference type="KEGG" id="mhs:MOS_667"/>
<dbReference type="InterPro" id="IPR013785">
    <property type="entry name" value="Aldolase_TIM"/>
</dbReference>
<dbReference type="EMBL" id="CP003914">
    <property type="protein sequence ID" value="AFX74570.1"/>
    <property type="molecule type" value="Genomic_DNA"/>
</dbReference>
<reference evidence="2 3" key="1">
    <citation type="journal article" date="2013" name="Genome Announc.">
        <title>Complete Genome Sequence of Mycoplasma hyorhinis Strain SK76.</title>
        <authorList>
            <person name="Goodison S."/>
            <person name="Urquidi V."/>
            <person name="Kumar D."/>
            <person name="Reyes L."/>
            <person name="Rosser C.J."/>
        </authorList>
    </citation>
    <scope>NUCLEOTIDE SEQUENCE [LARGE SCALE GENOMIC DNA]</scope>
    <source>
        <strain evidence="2 3">SK76</strain>
    </source>
</reference>
<protein>
    <submittedName>
        <fullName evidence="2">N-acetylneuraminate lyase</fullName>
    </submittedName>
</protein>
<dbReference type="SUPFAM" id="SSF51569">
    <property type="entry name" value="Aldolase"/>
    <property type="match status" value="1"/>
</dbReference>
<dbReference type="GO" id="GO:0019262">
    <property type="term" value="P:N-acetylneuraminate catabolic process"/>
    <property type="evidence" value="ECO:0007669"/>
    <property type="project" value="TreeGrafter"/>
</dbReference>
<sequence length="72" mass="8525">MNVHEVVYLGKKAKEFGFDAVSEITPYYYNFSFQEVKSYYEEITKNVDLPLFIYYLPQLAGKKLVLKNLVNY</sequence>
<proteinExistence type="predicted"/>
<dbReference type="Pfam" id="PF00701">
    <property type="entry name" value="DHDPS"/>
    <property type="match status" value="1"/>
</dbReference>
<dbReference type="GO" id="GO:0008747">
    <property type="term" value="F:N-acetylneuraminate lyase activity"/>
    <property type="evidence" value="ECO:0007669"/>
    <property type="project" value="TreeGrafter"/>
</dbReference>
<dbReference type="PANTHER" id="PTHR42849">
    <property type="entry name" value="N-ACETYLNEURAMINATE LYASE"/>
    <property type="match status" value="1"/>
</dbReference>
<dbReference type="InterPro" id="IPR002220">
    <property type="entry name" value="DapA-like"/>
</dbReference>
<dbReference type="PANTHER" id="PTHR42849:SF1">
    <property type="entry name" value="N-ACETYLNEURAMINATE LYASE"/>
    <property type="match status" value="1"/>
</dbReference>
<dbReference type="Gene3D" id="3.20.20.70">
    <property type="entry name" value="Aldolase class I"/>
    <property type="match status" value="1"/>
</dbReference>
<gene>
    <name evidence="2" type="ORF">MOS_667</name>
</gene>
<keyword evidence="1 2" id="KW-0456">Lyase</keyword>
<evidence type="ECO:0000256" key="1">
    <source>
        <dbReference type="ARBA" id="ARBA00023239"/>
    </source>
</evidence>
<accession>A0AAI8ANE8</accession>
<evidence type="ECO:0000313" key="3">
    <source>
        <dbReference type="Proteomes" id="UP000009399"/>
    </source>
</evidence>
<dbReference type="GO" id="GO:0005829">
    <property type="term" value="C:cytosol"/>
    <property type="evidence" value="ECO:0007669"/>
    <property type="project" value="TreeGrafter"/>
</dbReference>